<reference evidence="7 8" key="1">
    <citation type="submission" date="2020-08" db="EMBL/GenBank/DDBJ databases">
        <title>Genomic Encyclopedia of Type Strains, Phase IV (KMG-IV): sequencing the most valuable type-strain genomes for metagenomic binning, comparative biology and taxonomic classification.</title>
        <authorList>
            <person name="Goeker M."/>
        </authorList>
    </citation>
    <scope>NUCLEOTIDE SEQUENCE [LARGE SCALE GENOMIC DNA]</scope>
    <source>
        <strain evidence="7 8">DSM 12252</strain>
    </source>
</reference>
<evidence type="ECO:0000256" key="3">
    <source>
        <dbReference type="ARBA" id="ARBA00023004"/>
    </source>
</evidence>
<dbReference type="SUPFAM" id="SSF46626">
    <property type="entry name" value="Cytochrome c"/>
    <property type="match status" value="1"/>
</dbReference>
<dbReference type="Gene3D" id="1.10.760.10">
    <property type="entry name" value="Cytochrome c-like domain"/>
    <property type="match status" value="1"/>
</dbReference>
<evidence type="ECO:0000313" key="7">
    <source>
        <dbReference type="EMBL" id="MBB5034961.1"/>
    </source>
</evidence>
<feature type="signal peptide" evidence="5">
    <location>
        <begin position="1"/>
        <end position="23"/>
    </location>
</feature>
<dbReference type="InterPro" id="IPR001611">
    <property type="entry name" value="Leu-rich_rpt"/>
</dbReference>
<evidence type="ECO:0000256" key="5">
    <source>
        <dbReference type="SAM" id="SignalP"/>
    </source>
</evidence>
<protein>
    <submittedName>
        <fullName evidence="7">Mono/diheme cytochrome c family protein</fullName>
    </submittedName>
</protein>
<dbReference type="Gene3D" id="3.80.10.10">
    <property type="entry name" value="Ribonuclease Inhibitor"/>
    <property type="match status" value="1"/>
</dbReference>
<dbReference type="PANTHER" id="PTHR35889:SF3">
    <property type="entry name" value="F-BOX DOMAIN-CONTAINING PROTEIN"/>
    <property type="match status" value="1"/>
</dbReference>
<dbReference type="GO" id="GO:0009055">
    <property type="term" value="F:electron transfer activity"/>
    <property type="evidence" value="ECO:0007669"/>
    <property type="project" value="InterPro"/>
</dbReference>
<keyword evidence="2 4" id="KW-0479">Metal-binding</keyword>
<evidence type="ECO:0000313" key="8">
    <source>
        <dbReference type="Proteomes" id="UP000590740"/>
    </source>
</evidence>
<dbReference type="PROSITE" id="PS51007">
    <property type="entry name" value="CYTC"/>
    <property type="match status" value="1"/>
</dbReference>
<evidence type="ECO:0000256" key="2">
    <source>
        <dbReference type="ARBA" id="ARBA00022723"/>
    </source>
</evidence>
<proteinExistence type="predicted"/>
<dbReference type="InterPro" id="IPR036909">
    <property type="entry name" value="Cyt_c-like_dom_sf"/>
</dbReference>
<keyword evidence="3 4" id="KW-0408">Iron</keyword>
<evidence type="ECO:0000259" key="6">
    <source>
        <dbReference type="PROSITE" id="PS51007"/>
    </source>
</evidence>
<comment type="caution">
    <text evidence="7">The sequence shown here is derived from an EMBL/GenBank/DDBJ whole genome shotgun (WGS) entry which is preliminary data.</text>
</comment>
<accession>A0A7W7YEY2</accession>
<dbReference type="InterPro" id="IPR009056">
    <property type="entry name" value="Cyt_c-like_dom"/>
</dbReference>
<feature type="domain" description="Cytochrome c" evidence="6">
    <location>
        <begin position="18"/>
        <end position="125"/>
    </location>
</feature>
<dbReference type="PANTHER" id="PTHR35889">
    <property type="entry name" value="CYCLOINULO-OLIGOSACCHARIDE FRUCTANOTRANSFERASE-RELATED"/>
    <property type="match status" value="1"/>
</dbReference>
<dbReference type="Pfam" id="PF13516">
    <property type="entry name" value="LRR_6"/>
    <property type="match status" value="1"/>
</dbReference>
<evidence type="ECO:0000256" key="1">
    <source>
        <dbReference type="ARBA" id="ARBA00022617"/>
    </source>
</evidence>
<feature type="chain" id="PRO_5031355182" evidence="5">
    <location>
        <begin position="24"/>
        <end position="321"/>
    </location>
</feature>
<dbReference type="InterPro" id="IPR011429">
    <property type="entry name" value="Cyt_c_Planctomycete-type"/>
</dbReference>
<dbReference type="RefSeq" id="WP_184343268.1">
    <property type="nucleotide sequence ID" value="NZ_JACHIG010000012.1"/>
</dbReference>
<dbReference type="AlphaFoldDB" id="A0A7W7YEY2"/>
<dbReference type="GO" id="GO:0020037">
    <property type="term" value="F:heme binding"/>
    <property type="evidence" value="ECO:0007669"/>
    <property type="project" value="InterPro"/>
</dbReference>
<dbReference type="Pfam" id="PF07635">
    <property type="entry name" value="PSCyt1"/>
    <property type="match status" value="1"/>
</dbReference>
<dbReference type="EMBL" id="JACHIG010000012">
    <property type="protein sequence ID" value="MBB5034961.1"/>
    <property type="molecule type" value="Genomic_DNA"/>
</dbReference>
<keyword evidence="8" id="KW-1185">Reference proteome</keyword>
<dbReference type="GO" id="GO:0046872">
    <property type="term" value="F:metal ion binding"/>
    <property type="evidence" value="ECO:0007669"/>
    <property type="project" value="UniProtKB-KW"/>
</dbReference>
<dbReference type="InterPro" id="IPR032675">
    <property type="entry name" value="LRR_dom_sf"/>
</dbReference>
<sequence>MPSFVLRSTSFALCALAASSVQAAVNFEKDLLPAITKKCVDCHKAPAVVNGQKKEPKAGLRLDASWAILKGSENGPVLTPGDPSKSGIYESVMLPKDDDGHMPSKGDDLTKEEIALLKKWIEEGANFGGWVGSVEGMPAGAMTESAKPYKPRPHDLFYAALEKDVKPLSDDLLAKAKAAGAQVSPVKVDSPLVRVDFLTGVSKCDDAKVAAILPIKDNIVQLDLGRTVVTDAALKSVGQMPRLVTLDLRQTKITDAGLEALIGLKKVESINLFGTEVTDAGLKHLAKIKSLKSVHLWQSKATPAGVKQLTAAIPGLKASIE</sequence>
<name>A0A7W7YEY2_9BACT</name>
<dbReference type="Proteomes" id="UP000590740">
    <property type="component" value="Unassembled WGS sequence"/>
</dbReference>
<organism evidence="7 8">
    <name type="scientific">Prosthecobacter vanneervenii</name>
    <dbReference type="NCBI Taxonomy" id="48466"/>
    <lineage>
        <taxon>Bacteria</taxon>
        <taxon>Pseudomonadati</taxon>
        <taxon>Verrucomicrobiota</taxon>
        <taxon>Verrucomicrobiia</taxon>
        <taxon>Verrucomicrobiales</taxon>
        <taxon>Verrucomicrobiaceae</taxon>
        <taxon>Prosthecobacter</taxon>
    </lineage>
</organism>
<keyword evidence="1 4" id="KW-0349">Heme</keyword>
<gene>
    <name evidence="7" type="ORF">HNQ65_004569</name>
</gene>
<dbReference type="SUPFAM" id="SSF52047">
    <property type="entry name" value="RNI-like"/>
    <property type="match status" value="1"/>
</dbReference>
<keyword evidence="5" id="KW-0732">Signal</keyword>
<evidence type="ECO:0000256" key="4">
    <source>
        <dbReference type="PROSITE-ProRule" id="PRU00433"/>
    </source>
</evidence>